<feature type="region of interest" description="Disordered" evidence="1">
    <location>
        <begin position="330"/>
        <end position="352"/>
    </location>
</feature>
<comment type="caution">
    <text evidence="2">The sequence shown here is derived from an EMBL/GenBank/DDBJ whole genome shotgun (WGS) entry which is preliminary data.</text>
</comment>
<dbReference type="InterPro" id="IPR010770">
    <property type="entry name" value="Ecd"/>
</dbReference>
<gene>
    <name evidence="2" type="ORF">H4R18_004876</name>
</gene>
<dbReference type="PANTHER" id="PTHR13060:SF0">
    <property type="entry name" value="PROTEIN ECDYSONELESS HOMOLOG"/>
    <property type="match status" value="1"/>
</dbReference>
<dbReference type="GO" id="GO:0005634">
    <property type="term" value="C:nucleus"/>
    <property type="evidence" value="ECO:0007669"/>
    <property type="project" value="TreeGrafter"/>
</dbReference>
<reference evidence="2" key="1">
    <citation type="submission" date="2022-07" db="EMBL/GenBank/DDBJ databases">
        <title>Phylogenomic reconstructions and comparative analyses of Kickxellomycotina fungi.</title>
        <authorList>
            <person name="Reynolds N.K."/>
            <person name="Stajich J.E."/>
            <person name="Barry K."/>
            <person name="Grigoriev I.V."/>
            <person name="Crous P."/>
            <person name="Smith M.E."/>
        </authorList>
    </citation>
    <scope>NUCLEOTIDE SEQUENCE</scope>
    <source>
        <strain evidence="2">NBRC 105414</strain>
    </source>
</reference>
<dbReference type="EMBL" id="JANBUL010000257">
    <property type="protein sequence ID" value="KAJ2777976.1"/>
    <property type="molecule type" value="Genomic_DNA"/>
</dbReference>
<dbReference type="Pfam" id="PF07093">
    <property type="entry name" value="SGT1"/>
    <property type="match status" value="1"/>
</dbReference>
<evidence type="ECO:0000313" key="3">
    <source>
        <dbReference type="Proteomes" id="UP001140217"/>
    </source>
</evidence>
<organism evidence="2 3">
    <name type="scientific">Coemansia javaensis</name>
    <dbReference type="NCBI Taxonomy" id="2761396"/>
    <lineage>
        <taxon>Eukaryota</taxon>
        <taxon>Fungi</taxon>
        <taxon>Fungi incertae sedis</taxon>
        <taxon>Zoopagomycota</taxon>
        <taxon>Kickxellomycotina</taxon>
        <taxon>Kickxellomycetes</taxon>
        <taxon>Kickxellales</taxon>
        <taxon>Kickxellaceae</taxon>
        <taxon>Coemansia</taxon>
    </lineage>
</organism>
<name>A0A9W8H3Q3_9FUNG</name>
<keyword evidence="3" id="KW-1185">Reference proteome</keyword>
<dbReference type="Proteomes" id="UP001140217">
    <property type="component" value="Unassembled WGS sequence"/>
</dbReference>
<accession>A0A9W8H3Q3</accession>
<dbReference type="PANTHER" id="PTHR13060">
    <property type="entry name" value="SGT1 PROTEIN HSGT1 SUPPRESSOR OF GCR2"/>
    <property type="match status" value="1"/>
</dbReference>
<feature type="region of interest" description="Disordered" evidence="1">
    <location>
        <begin position="515"/>
        <end position="550"/>
    </location>
</feature>
<dbReference type="AlphaFoldDB" id="A0A9W8H3Q3"/>
<proteinExistence type="predicted"/>
<dbReference type="OrthoDB" id="27237at2759"/>
<evidence type="ECO:0000313" key="2">
    <source>
        <dbReference type="EMBL" id="KAJ2777976.1"/>
    </source>
</evidence>
<protein>
    <submittedName>
        <fullName evidence="2">Uncharacterized protein</fullName>
    </submittedName>
</protein>
<sequence length="550" mass="57410">MDYFCCEIFIPGAAGGAGSSSSDATGLDLWLARLFAFVDRHTAQFVWNREPLLLFINTQPKVPRISGRMIHGDAVDDEWLAVWLLREASREFPGLTISVRDSDGEFLLAEAAMHIPQWLTPENSENRVFMREGRLHIIPLSPVTAGGMGLVCALDAVADAGTPTLAPAAAEDAAFARLSRYPDKIRESVHRARCKVPVAVARALAAEPQLIAAAAEAFFARDPAQMRACERMEQFPPEPSATVMVRFNRVQYAKLVSQNGRTPAAFRLPPPDSGAEYRAAVLGMKVGAAAAFLRQLERLGCSAGAPMDEGALAAQAAHVLGRLAADDGPLAGDGGAGSSSSSSDDDDESWLALDGDGLDAAMRGAESVLQDSGEPAARMSAGLQDMLGSFEALLAADAGIDGATMAGGPADDECAEGSDEDVDLDADDVLRALMDAVGADVLEPAADMRRAAGERQGGSDAGIVDVMDAMDRELSATRVGESFARGGPGAGEGLADVDVDLNLVRNMIESFRAQEGLPGPAGTLLGQAGIRLPPPGDDASGSEHEDGDGA</sequence>
<evidence type="ECO:0000256" key="1">
    <source>
        <dbReference type="SAM" id="MobiDB-lite"/>
    </source>
</evidence>